<feature type="region of interest" description="Disordered" evidence="1">
    <location>
        <begin position="48"/>
        <end position="129"/>
    </location>
</feature>
<keyword evidence="2" id="KW-0472">Membrane</keyword>
<evidence type="ECO:0000256" key="2">
    <source>
        <dbReference type="SAM" id="Phobius"/>
    </source>
</evidence>
<reference evidence="3 4" key="1">
    <citation type="journal article" date="2020" name="ISME J.">
        <title>Uncovering the hidden diversity of litter-decomposition mechanisms in mushroom-forming fungi.</title>
        <authorList>
            <person name="Floudas D."/>
            <person name="Bentzer J."/>
            <person name="Ahren D."/>
            <person name="Johansson T."/>
            <person name="Persson P."/>
            <person name="Tunlid A."/>
        </authorList>
    </citation>
    <scope>NUCLEOTIDE SEQUENCE [LARGE SCALE GENOMIC DNA]</scope>
    <source>
        <strain evidence="3 4">CBS 291.85</strain>
    </source>
</reference>
<dbReference type="OrthoDB" id="3071539at2759"/>
<feature type="compositionally biased region" description="Basic and acidic residues" evidence="1">
    <location>
        <begin position="89"/>
        <end position="100"/>
    </location>
</feature>
<dbReference type="Proteomes" id="UP000559256">
    <property type="component" value="Unassembled WGS sequence"/>
</dbReference>
<feature type="compositionally biased region" description="Polar residues" evidence="1">
    <location>
        <begin position="64"/>
        <end position="74"/>
    </location>
</feature>
<proteinExistence type="predicted"/>
<accession>A0A8H5LUS3</accession>
<sequence>MPPHYHVEGQTVPLASYDIALVSLAALLTFLTICGIVRSLILNTISPTTPPANSTGPVPETIHDNNTTSIQQRCPDTPVSPVVRFNTSDAREPSLEDNRTTSDMASLTNTTTGTSDSQSLCSTTPGTQATSMTSITASIAVVADEDGEEEDDDGSEEDFHYELKRAQTQSMEVKKGILVSWSTFPSDAFCEKDSLVPGLPSVVISELVSSCKDSATSLFNAILRFYIRPRWELLSSPTQAVTVYNRPRLMVQSTSLTNFPCHLTTPSHNFLSLSLPHPNRLAPSSRSSPCTRATEHRAVKDIYYSVFY</sequence>
<organism evidence="3 4">
    <name type="scientific">Tetrapyrgos nigripes</name>
    <dbReference type="NCBI Taxonomy" id="182062"/>
    <lineage>
        <taxon>Eukaryota</taxon>
        <taxon>Fungi</taxon>
        <taxon>Dikarya</taxon>
        <taxon>Basidiomycota</taxon>
        <taxon>Agaricomycotina</taxon>
        <taxon>Agaricomycetes</taxon>
        <taxon>Agaricomycetidae</taxon>
        <taxon>Agaricales</taxon>
        <taxon>Marasmiineae</taxon>
        <taxon>Marasmiaceae</taxon>
        <taxon>Tetrapyrgos</taxon>
    </lineage>
</organism>
<protein>
    <submittedName>
        <fullName evidence="3">Uncharacterized protein</fullName>
    </submittedName>
</protein>
<feature type="transmembrane region" description="Helical" evidence="2">
    <location>
        <begin position="20"/>
        <end position="41"/>
    </location>
</feature>
<dbReference type="AlphaFoldDB" id="A0A8H5LUS3"/>
<gene>
    <name evidence="3" type="ORF">D9758_001086</name>
</gene>
<dbReference type="EMBL" id="JAACJM010000012">
    <property type="protein sequence ID" value="KAF5370086.1"/>
    <property type="molecule type" value="Genomic_DNA"/>
</dbReference>
<keyword evidence="2" id="KW-1133">Transmembrane helix</keyword>
<evidence type="ECO:0000313" key="4">
    <source>
        <dbReference type="Proteomes" id="UP000559256"/>
    </source>
</evidence>
<name>A0A8H5LUS3_9AGAR</name>
<keyword evidence="4" id="KW-1185">Reference proteome</keyword>
<feature type="compositionally biased region" description="Polar residues" evidence="1">
    <location>
        <begin position="101"/>
        <end position="129"/>
    </location>
</feature>
<keyword evidence="2" id="KW-0812">Transmembrane</keyword>
<comment type="caution">
    <text evidence="3">The sequence shown here is derived from an EMBL/GenBank/DDBJ whole genome shotgun (WGS) entry which is preliminary data.</text>
</comment>
<evidence type="ECO:0000256" key="1">
    <source>
        <dbReference type="SAM" id="MobiDB-lite"/>
    </source>
</evidence>
<evidence type="ECO:0000313" key="3">
    <source>
        <dbReference type="EMBL" id="KAF5370086.1"/>
    </source>
</evidence>